<proteinExistence type="predicted"/>
<feature type="transmembrane region" description="Helical" evidence="1">
    <location>
        <begin position="9"/>
        <end position="26"/>
    </location>
</feature>
<dbReference type="Proteomes" id="UP000297253">
    <property type="component" value="Unassembled WGS sequence"/>
</dbReference>
<keyword evidence="1" id="KW-0472">Membrane</keyword>
<dbReference type="AlphaFoldDB" id="A0A4Y9JBG6"/>
<feature type="transmembrane region" description="Helical" evidence="1">
    <location>
        <begin position="38"/>
        <end position="58"/>
    </location>
</feature>
<reference evidence="2 3" key="1">
    <citation type="submission" date="2019-03" db="EMBL/GenBank/DDBJ databases">
        <title>Diversity of the mouse oral microbiome.</title>
        <authorList>
            <person name="Joseph S."/>
            <person name="Aduse-Opoku J."/>
            <person name="Curtis M."/>
            <person name="Wade W."/>
            <person name="Hashim A."/>
        </authorList>
    </citation>
    <scope>NUCLEOTIDE SEQUENCE [LARGE SCALE GENOMIC DNA]</scope>
    <source>
        <strain evidence="2 3">WM131</strain>
    </source>
</reference>
<dbReference type="OrthoDB" id="2224015at2"/>
<gene>
    <name evidence="2" type="ORF">E4T82_08715</name>
</gene>
<accession>A0A4Y9JBG6</accession>
<protein>
    <submittedName>
        <fullName evidence="2">Uncharacterized protein</fullName>
    </submittedName>
</protein>
<comment type="caution">
    <text evidence="2">The sequence shown here is derived from an EMBL/GenBank/DDBJ whole genome shotgun (WGS) entry which is preliminary data.</text>
</comment>
<evidence type="ECO:0000313" key="2">
    <source>
        <dbReference type="EMBL" id="TFU97299.1"/>
    </source>
</evidence>
<evidence type="ECO:0000256" key="1">
    <source>
        <dbReference type="SAM" id="Phobius"/>
    </source>
</evidence>
<name>A0A4Y9JBG6_9STRE</name>
<dbReference type="STRING" id="1432788.BU202_08920"/>
<keyword evidence="1" id="KW-1133">Transmembrane helix</keyword>
<sequence>MKKETNQRVAIGVVPILVINFLLNMHRLQFEQLTPLKVLIDMLVLIHPVLIGIILYRWRKVSKMDKERKA</sequence>
<organism evidence="2 3">
    <name type="scientific">Streptococcus cuniculi</name>
    <dbReference type="NCBI Taxonomy" id="1432788"/>
    <lineage>
        <taxon>Bacteria</taxon>
        <taxon>Bacillati</taxon>
        <taxon>Bacillota</taxon>
        <taxon>Bacilli</taxon>
        <taxon>Lactobacillales</taxon>
        <taxon>Streptococcaceae</taxon>
        <taxon>Streptococcus</taxon>
    </lineage>
</organism>
<keyword evidence="1" id="KW-0812">Transmembrane</keyword>
<evidence type="ECO:0000313" key="3">
    <source>
        <dbReference type="Proteomes" id="UP000297253"/>
    </source>
</evidence>
<dbReference type="RefSeq" id="WP_135182446.1">
    <property type="nucleotide sequence ID" value="NZ_JADGKZ010000013.1"/>
</dbReference>
<dbReference type="EMBL" id="SPPD01000013">
    <property type="protein sequence ID" value="TFU97299.1"/>
    <property type="molecule type" value="Genomic_DNA"/>
</dbReference>